<proteinExistence type="inferred from homology"/>
<feature type="binding site" evidence="3">
    <location>
        <position position="74"/>
    </location>
    <ligand>
        <name>Cu cation</name>
        <dbReference type="ChEBI" id="CHEBI:23378"/>
    </ligand>
</feature>
<name>K2JQA5_9GAMM</name>
<dbReference type="SUPFAM" id="SSF52833">
    <property type="entry name" value="Thioredoxin-like"/>
    <property type="match status" value="1"/>
</dbReference>
<gene>
    <name evidence="6" type="ORF">B3C1_01765</name>
</gene>
<comment type="similarity">
    <text evidence="1">Belongs to the SCO1/2 family.</text>
</comment>
<keyword evidence="2 3" id="KW-0186">Copper</keyword>
<accession>K2JQA5</accession>
<dbReference type="Pfam" id="PF02630">
    <property type="entry name" value="SCO1-SenC"/>
    <property type="match status" value="1"/>
</dbReference>
<keyword evidence="4" id="KW-1015">Disulfide bond</keyword>
<evidence type="ECO:0000256" key="4">
    <source>
        <dbReference type="PIRSR" id="PIRSR603782-2"/>
    </source>
</evidence>
<dbReference type="PATRIC" id="fig|745411.4.peg.343"/>
<evidence type="ECO:0000256" key="2">
    <source>
        <dbReference type="ARBA" id="ARBA00023008"/>
    </source>
</evidence>
<dbReference type="Proteomes" id="UP000006755">
    <property type="component" value="Unassembled WGS sequence"/>
</dbReference>
<dbReference type="OrthoDB" id="9790194at2"/>
<dbReference type="InterPro" id="IPR003782">
    <property type="entry name" value="SCO1/SenC"/>
</dbReference>
<reference evidence="6 7" key="1">
    <citation type="journal article" date="2012" name="J. Bacteriol.">
        <title>Genome Sequence of Gallaecimonas xiamenensis Type Strain 3-C-1.</title>
        <authorList>
            <person name="Lai Q."/>
            <person name="Wang L."/>
            <person name="Wang W."/>
            <person name="Shao Z."/>
        </authorList>
    </citation>
    <scope>NUCLEOTIDE SEQUENCE [LARGE SCALE GENOMIC DNA]</scope>
    <source>
        <strain evidence="6 7">3-C-1</strain>
    </source>
</reference>
<dbReference type="PANTHER" id="PTHR12151:SF25">
    <property type="entry name" value="LINALOOL DEHYDRATASE_ISOMERASE DOMAIN-CONTAINING PROTEIN"/>
    <property type="match status" value="1"/>
</dbReference>
<protein>
    <submittedName>
        <fullName evidence="6">Electron transport protein SCO1/SenC</fullName>
    </submittedName>
</protein>
<dbReference type="InterPro" id="IPR013766">
    <property type="entry name" value="Thioredoxin_domain"/>
</dbReference>
<organism evidence="6 7">
    <name type="scientific">Gallaecimonas xiamenensis 3-C-1</name>
    <dbReference type="NCBI Taxonomy" id="745411"/>
    <lineage>
        <taxon>Bacteria</taxon>
        <taxon>Pseudomonadati</taxon>
        <taxon>Pseudomonadota</taxon>
        <taxon>Gammaproteobacteria</taxon>
        <taxon>Enterobacterales</taxon>
        <taxon>Gallaecimonadaceae</taxon>
        <taxon>Gallaecimonas</taxon>
    </lineage>
</organism>
<dbReference type="GO" id="GO:0046872">
    <property type="term" value="F:metal ion binding"/>
    <property type="evidence" value="ECO:0007669"/>
    <property type="project" value="UniProtKB-KW"/>
</dbReference>
<dbReference type="PROSITE" id="PS51352">
    <property type="entry name" value="THIOREDOXIN_2"/>
    <property type="match status" value="1"/>
</dbReference>
<dbReference type="STRING" id="745411.B3C1_01765"/>
<feature type="disulfide bond" description="Redox-active" evidence="4">
    <location>
        <begin position="74"/>
        <end position="78"/>
    </location>
</feature>
<dbReference type="InterPro" id="IPR036249">
    <property type="entry name" value="Thioredoxin-like_sf"/>
</dbReference>
<keyword evidence="7" id="KW-1185">Reference proteome</keyword>
<comment type="caution">
    <text evidence="6">The sequence shown here is derived from an EMBL/GenBank/DDBJ whole genome shotgun (WGS) entry which is preliminary data.</text>
</comment>
<feature type="binding site" evidence="3">
    <location>
        <position position="159"/>
    </location>
    <ligand>
        <name>Cu cation</name>
        <dbReference type="ChEBI" id="CHEBI:23378"/>
    </ligand>
</feature>
<evidence type="ECO:0000259" key="5">
    <source>
        <dbReference type="PROSITE" id="PS51352"/>
    </source>
</evidence>
<dbReference type="PANTHER" id="PTHR12151">
    <property type="entry name" value="ELECTRON TRANSPORT PROTIN SCO1/SENC FAMILY MEMBER"/>
    <property type="match status" value="1"/>
</dbReference>
<keyword evidence="3" id="KW-0479">Metal-binding</keyword>
<evidence type="ECO:0000313" key="6">
    <source>
        <dbReference type="EMBL" id="EKE77498.1"/>
    </source>
</evidence>
<sequence>MKAKAVWSLVGALLLCAGLGLFFWFKTPPVLDALWYKDPKPLSAFSLTDQEGQAFTEANLKGKWSLVFMGFTHCPDICPATLSRLSAIYPALSDAAKAPVQVVFLSADPERDTQARLKEYIGFFGPQFIAVRADQAELFPLSRQLGLMYQYDKHGDVSHSSAIVLVNPKGFIEAMFKPEPGHLPVVDTKKMAEEFAIIAGAWG</sequence>
<feature type="domain" description="Thioredoxin" evidence="5">
    <location>
        <begin position="36"/>
        <end position="197"/>
    </location>
</feature>
<evidence type="ECO:0000256" key="3">
    <source>
        <dbReference type="PIRSR" id="PIRSR603782-1"/>
    </source>
</evidence>
<dbReference type="Gene3D" id="3.40.30.10">
    <property type="entry name" value="Glutaredoxin"/>
    <property type="match status" value="1"/>
</dbReference>
<evidence type="ECO:0000256" key="1">
    <source>
        <dbReference type="ARBA" id="ARBA00010996"/>
    </source>
</evidence>
<dbReference type="CDD" id="cd02968">
    <property type="entry name" value="SCO"/>
    <property type="match status" value="1"/>
</dbReference>
<dbReference type="eggNOG" id="COG1999">
    <property type="taxonomic scope" value="Bacteria"/>
</dbReference>
<dbReference type="EMBL" id="AMRI01000002">
    <property type="protein sequence ID" value="EKE77498.1"/>
    <property type="molecule type" value="Genomic_DNA"/>
</dbReference>
<dbReference type="AlphaFoldDB" id="K2JQA5"/>
<feature type="binding site" evidence="3">
    <location>
        <position position="78"/>
    </location>
    <ligand>
        <name>Cu cation</name>
        <dbReference type="ChEBI" id="CHEBI:23378"/>
    </ligand>
</feature>
<dbReference type="RefSeq" id="WP_008482498.1">
    <property type="nucleotide sequence ID" value="NZ_AMRI01000002.1"/>
</dbReference>
<evidence type="ECO:0000313" key="7">
    <source>
        <dbReference type="Proteomes" id="UP000006755"/>
    </source>
</evidence>